<keyword evidence="3" id="KW-1185">Reference proteome</keyword>
<evidence type="ECO:0000313" key="2">
    <source>
        <dbReference type="EMBL" id="MBH8574549.1"/>
    </source>
</evidence>
<dbReference type="RefSeq" id="WP_214433357.1">
    <property type="nucleotide sequence ID" value="NZ_CAWPUQ010000315.1"/>
</dbReference>
<comment type="caution">
    <text evidence="2">The sequence shown here is derived from an EMBL/GenBank/DDBJ whole genome shotgun (WGS) entry which is preliminary data.</text>
</comment>
<proteinExistence type="predicted"/>
<reference evidence="2 3" key="1">
    <citation type="journal article" date="2021" name="Int. J. Syst. Evol. Microbiol.">
        <title>Amazonocrinis nigriterrae gen. nov., sp. nov., Atlanticothrix silvestris gen. nov., sp. nov. and Dendronalium phyllosphericum gen. nov., sp. nov., nostocacean cyanobacteria from Brazilian environments.</title>
        <authorList>
            <person name="Alvarenga D.O."/>
            <person name="Andreote A.P.D."/>
            <person name="Branco L.H.Z."/>
            <person name="Delbaje E."/>
            <person name="Cruz R.B."/>
            <person name="Varani A.M."/>
            <person name="Fiore M.F."/>
        </authorList>
    </citation>
    <scope>NUCLEOTIDE SEQUENCE [LARGE SCALE GENOMIC DNA]</scope>
    <source>
        <strain evidence="2 3">CENA369</strain>
    </source>
</reference>
<dbReference type="PANTHER" id="PTHR22753:SF48">
    <property type="entry name" value="PHOSPHOLIPID_GLYCEROL ACYLTRANSFERASE DOMAIN-CONTAINING PROTEIN"/>
    <property type="match status" value="1"/>
</dbReference>
<dbReference type="InterPro" id="IPR022742">
    <property type="entry name" value="Hydrolase_4"/>
</dbReference>
<accession>A0A8J7LG60</accession>
<dbReference type="AlphaFoldDB" id="A0A8J7LG60"/>
<gene>
    <name evidence="2" type="ORF">I8752_16265</name>
</gene>
<dbReference type="PRINTS" id="PR00111">
    <property type="entry name" value="ABHYDROLASE"/>
</dbReference>
<keyword evidence="2" id="KW-0378">Hydrolase</keyword>
<feature type="domain" description="Serine aminopeptidase S33" evidence="1">
    <location>
        <begin position="63"/>
        <end position="257"/>
    </location>
</feature>
<protein>
    <submittedName>
        <fullName evidence="2">Alpha/beta fold hydrolase</fullName>
    </submittedName>
</protein>
<dbReference type="PANTHER" id="PTHR22753">
    <property type="entry name" value="TRANSMEMBRANE PROTEIN 68"/>
    <property type="match status" value="1"/>
</dbReference>
<dbReference type="GO" id="GO:0016020">
    <property type="term" value="C:membrane"/>
    <property type="evidence" value="ECO:0007669"/>
    <property type="project" value="TreeGrafter"/>
</dbReference>
<dbReference type="InterPro" id="IPR000073">
    <property type="entry name" value="AB_hydrolase_1"/>
</dbReference>
<dbReference type="Pfam" id="PF12146">
    <property type="entry name" value="Hydrolase_4"/>
    <property type="match status" value="1"/>
</dbReference>
<name>A0A8J7LG60_9NOST</name>
<evidence type="ECO:0000259" key="1">
    <source>
        <dbReference type="Pfam" id="PF12146"/>
    </source>
</evidence>
<dbReference type="GO" id="GO:0016787">
    <property type="term" value="F:hydrolase activity"/>
    <property type="evidence" value="ECO:0007669"/>
    <property type="project" value="UniProtKB-KW"/>
</dbReference>
<dbReference type="Gene3D" id="3.40.50.1820">
    <property type="entry name" value="alpha/beta hydrolase"/>
    <property type="match status" value="1"/>
</dbReference>
<organism evidence="2 3">
    <name type="scientific">Dendronalium phyllosphericum CENA369</name>
    <dbReference type="NCBI Taxonomy" id="1725256"/>
    <lineage>
        <taxon>Bacteria</taxon>
        <taxon>Bacillati</taxon>
        <taxon>Cyanobacteriota</taxon>
        <taxon>Cyanophyceae</taxon>
        <taxon>Nostocales</taxon>
        <taxon>Nostocaceae</taxon>
        <taxon>Dendronalium</taxon>
        <taxon>Dendronalium phyllosphericum</taxon>
    </lineage>
</organism>
<dbReference type="EMBL" id="JAECZA010000078">
    <property type="protein sequence ID" value="MBH8574549.1"/>
    <property type="molecule type" value="Genomic_DNA"/>
</dbReference>
<evidence type="ECO:0000313" key="3">
    <source>
        <dbReference type="Proteomes" id="UP000662314"/>
    </source>
</evidence>
<dbReference type="InterPro" id="IPR029058">
    <property type="entry name" value="AB_hydrolase_fold"/>
</dbReference>
<dbReference type="SUPFAM" id="SSF53474">
    <property type="entry name" value="alpha/beta-Hydrolases"/>
    <property type="match status" value="1"/>
</dbReference>
<dbReference type="Proteomes" id="UP000662314">
    <property type="component" value="Unassembled WGS sequence"/>
</dbReference>
<sequence>MLSHFQNQPYFLTSQLSNSSYPLFVFLPGMDETGKELMYIQTASLNAAFDVRCFVIPPNNLTTWDELTKQVANLTQIELEKVPRRHEVACSETSPVYLCGESFGGCLALKVLEKFPKLFTKIILINSASSFHRVLWLNFGSLLFPYTPQILYKISSFISLPFLANLSRISPTAKQALFKSTRSAPKKTANQRLSLMREFNIDKSKLSQITQPILLIASKKDRLLPSEMEAHHLSNIFPNTQIITLPHSGHACLVEEDVNLYEILLSAKFTVN</sequence>